<gene>
    <name evidence="1" type="ORF">V6N12_004112</name>
</gene>
<proteinExistence type="predicted"/>
<sequence>MLRKDLEDRRSLLPRPSLPVEWREKSMKEFIDEPMVHEIRAGNYSQMKLGNKGQYSIQSSKIYIGFRQDHRTEDIIIENGLLKFNRKTRAIPRTKSAITDAIRAGAAENDAIEIIFNLCGRRKNSIPVDLAELMTFMTDANLWASRMFQDGSGNQPVITNGSRVVSDELPAQMPSDDSSAQAFSNKRVSVRLDNTNFPQASVPIPKIQYRYPRYRYPLHFPQA</sequence>
<keyword evidence="2" id="KW-1185">Reference proteome</keyword>
<evidence type="ECO:0000313" key="2">
    <source>
        <dbReference type="Proteomes" id="UP001472677"/>
    </source>
</evidence>
<accession>A0ABR2CKH5</accession>
<comment type="caution">
    <text evidence="1">The sequence shown here is derived from an EMBL/GenBank/DDBJ whole genome shotgun (WGS) entry which is preliminary data.</text>
</comment>
<dbReference type="Proteomes" id="UP001472677">
    <property type="component" value="Unassembled WGS sequence"/>
</dbReference>
<protein>
    <submittedName>
        <fullName evidence="1">Uncharacterized protein</fullName>
    </submittedName>
</protein>
<evidence type="ECO:0000313" key="1">
    <source>
        <dbReference type="EMBL" id="KAK8520151.1"/>
    </source>
</evidence>
<organism evidence="1 2">
    <name type="scientific">Hibiscus sabdariffa</name>
    <name type="common">roselle</name>
    <dbReference type="NCBI Taxonomy" id="183260"/>
    <lineage>
        <taxon>Eukaryota</taxon>
        <taxon>Viridiplantae</taxon>
        <taxon>Streptophyta</taxon>
        <taxon>Embryophyta</taxon>
        <taxon>Tracheophyta</taxon>
        <taxon>Spermatophyta</taxon>
        <taxon>Magnoliopsida</taxon>
        <taxon>eudicotyledons</taxon>
        <taxon>Gunneridae</taxon>
        <taxon>Pentapetalae</taxon>
        <taxon>rosids</taxon>
        <taxon>malvids</taxon>
        <taxon>Malvales</taxon>
        <taxon>Malvaceae</taxon>
        <taxon>Malvoideae</taxon>
        <taxon>Hibiscus</taxon>
    </lineage>
</organism>
<dbReference type="EMBL" id="JBBPBM010000049">
    <property type="protein sequence ID" value="KAK8520151.1"/>
    <property type="molecule type" value="Genomic_DNA"/>
</dbReference>
<name>A0ABR2CKH5_9ROSI</name>
<reference evidence="1 2" key="1">
    <citation type="journal article" date="2024" name="G3 (Bethesda)">
        <title>Genome assembly of Hibiscus sabdariffa L. provides insights into metabolisms of medicinal natural products.</title>
        <authorList>
            <person name="Kim T."/>
        </authorList>
    </citation>
    <scope>NUCLEOTIDE SEQUENCE [LARGE SCALE GENOMIC DNA]</scope>
    <source>
        <strain evidence="1">TK-2024</strain>
        <tissue evidence="1">Old leaves</tissue>
    </source>
</reference>